<keyword evidence="4" id="KW-0325">Glycoprotein</keyword>
<proteinExistence type="inferred from homology"/>
<keyword evidence="2 6" id="KW-0732">Signal</keyword>
<evidence type="ECO:0000256" key="1">
    <source>
        <dbReference type="ARBA" id="ARBA00007633"/>
    </source>
</evidence>
<evidence type="ECO:0000256" key="4">
    <source>
        <dbReference type="ARBA" id="ARBA00023180"/>
    </source>
</evidence>
<dbReference type="EnsemblMetazoa" id="XM_017135235.2">
    <property type="protein sequence ID" value="XP_016990724.2"/>
    <property type="gene ID" value="LOC108052760"/>
</dbReference>
<feature type="domain" description="Tectonic-1-3 N-terminal" evidence="8">
    <location>
        <begin position="115"/>
        <end position="192"/>
    </location>
</feature>
<name>A0ABM5I639_DRORH</name>
<dbReference type="InterPro" id="IPR040354">
    <property type="entry name" value="TCTN1-3"/>
</dbReference>
<comment type="similarity">
    <text evidence="1">Belongs to the tectonic family.</text>
</comment>
<dbReference type="RefSeq" id="XP_016990724.2">
    <property type="nucleotide sequence ID" value="XM_017135235.2"/>
</dbReference>
<dbReference type="Proteomes" id="UP001652680">
    <property type="component" value="Unassembled WGS sequence"/>
</dbReference>
<accession>A0ABM5I639</accession>
<reference evidence="10" key="1">
    <citation type="journal article" date="2021" name="Elife">
        <title>Highly contiguous assemblies of 101 drosophilid genomes.</title>
        <authorList>
            <person name="Kim B.Y."/>
            <person name="Wang J.R."/>
            <person name="Miller D.E."/>
            <person name="Barmina O."/>
            <person name="Delaney E."/>
            <person name="Thompson A."/>
            <person name="Comeault A.A."/>
            <person name="Peede D."/>
            <person name="D'Agostino E.R."/>
            <person name="Pelaez J."/>
            <person name="Aguilar J.M."/>
            <person name="Haji D."/>
            <person name="Matsunaga T."/>
            <person name="Armstrong E.E."/>
            <person name="Zych M."/>
            <person name="Ogawa Y."/>
            <person name="Stamenkovic-Radak M."/>
            <person name="Jelic M."/>
            <person name="Veselinovic M.S."/>
            <person name="Tanaskovic M."/>
            <person name="Eric P."/>
            <person name="Gao J.J."/>
            <person name="Katoh T.K."/>
            <person name="Toda M.J."/>
            <person name="Watabe H."/>
            <person name="Watada M."/>
            <person name="Davis J.S."/>
            <person name="Moyle L.C."/>
            <person name="Manoli G."/>
            <person name="Bertolini E."/>
            <person name="Kostal V."/>
            <person name="Hawley R.S."/>
            <person name="Takahashi A."/>
            <person name="Jones C.D."/>
            <person name="Price D.K."/>
            <person name="Whiteman N."/>
            <person name="Kopp A."/>
            <person name="Matute D.R."/>
            <person name="Petrov D.A."/>
        </authorList>
    </citation>
    <scope>NUCLEOTIDE SEQUENCE [LARGE SCALE GENOMIC DNA]</scope>
</reference>
<reference evidence="9" key="2">
    <citation type="submission" date="2025-05" db="UniProtKB">
        <authorList>
            <consortium name="EnsemblMetazoa"/>
        </authorList>
    </citation>
    <scope>IDENTIFICATION</scope>
</reference>
<feature type="region of interest" description="Disordered" evidence="5">
    <location>
        <begin position="26"/>
        <end position="95"/>
    </location>
</feature>
<organism evidence="9 10">
    <name type="scientific">Drosophila rhopaloa</name>
    <name type="common">Fruit fly</name>
    <dbReference type="NCBI Taxonomy" id="1041015"/>
    <lineage>
        <taxon>Eukaryota</taxon>
        <taxon>Metazoa</taxon>
        <taxon>Ecdysozoa</taxon>
        <taxon>Arthropoda</taxon>
        <taxon>Hexapoda</taxon>
        <taxon>Insecta</taxon>
        <taxon>Pterygota</taxon>
        <taxon>Neoptera</taxon>
        <taxon>Endopterygota</taxon>
        <taxon>Diptera</taxon>
        <taxon>Brachycera</taxon>
        <taxon>Muscomorpha</taxon>
        <taxon>Ephydroidea</taxon>
        <taxon>Drosophilidae</taxon>
        <taxon>Drosophila</taxon>
        <taxon>Sophophora</taxon>
    </lineage>
</organism>
<evidence type="ECO:0008006" key="11">
    <source>
        <dbReference type="Google" id="ProtNLM"/>
    </source>
</evidence>
<evidence type="ECO:0000259" key="7">
    <source>
        <dbReference type="Pfam" id="PF07773"/>
    </source>
</evidence>
<keyword evidence="10" id="KW-1185">Reference proteome</keyword>
<evidence type="ECO:0000256" key="5">
    <source>
        <dbReference type="SAM" id="MobiDB-lite"/>
    </source>
</evidence>
<feature type="chain" id="PRO_5046732556" description="Tectonic" evidence="6">
    <location>
        <begin position="20"/>
        <end position="655"/>
    </location>
</feature>
<dbReference type="GeneID" id="108052760"/>
<sequence>MRGLWLLPVLLLATHQTCSIKIGISHNYNSTESPIPPTTTESPATTASSSSGASSSISPLPDVASTSGNTFPPRMQQKPRVTAAPPTTSPTPPAEAQLLNATDATDTLPIPRNTHNLDYCSCDLQPDACDLNCCCDSDCPPETLQVFNCMSGSSFPQLQSRLEDFQYTHGLPSCQINDGWLCVFRSNTKPARIRPQNTNFDSSQRYKWTDYLEAYESDSGQSRTSPSSYYKFGQPLQLWQAESRQLTTFELPAAYESSHCQLKQSIMHLQPIRSRCKMKDSSQLQETLWGMLNLTSTYQLLGKPRDPEEQEVEGLAIQVCQRGDDMAFHCLERGNDTQLDIIVDKVELILIHNFTNILEAKILLEEENVAGDDNDSLWLHCIVRFITVNASLAKPTSGPLGYLPGSPLILSSMLPQNNSEDERQLSYFSANRNLGDFHWLPLPPRKLPGSGCQRSLDHKKVLRFGVDLLTRCQLHQAAPLLQKDANHTEYCQGLQAQIWSQLLPHDGGHLDDVGKVFVSQLGRPERGKWLPLQLRYPENPNEMPPPVLAVFNEATQSLSCRNIFLSVAYEFHVADLALLEGRAPHQRVLQSSRLVLGQRHDLEFDSQLEVALPLGISVMFYRLQGKATSGSAGVALYALLPAIWGFYLGIAGSGL</sequence>
<evidence type="ECO:0000256" key="6">
    <source>
        <dbReference type="SAM" id="SignalP"/>
    </source>
</evidence>
<evidence type="ECO:0000313" key="9">
    <source>
        <dbReference type="EnsemblMetazoa" id="XP_016990724.2"/>
    </source>
</evidence>
<feature type="domain" description="Tectonic-1-3" evidence="7">
    <location>
        <begin position="227"/>
        <end position="388"/>
    </location>
</feature>
<dbReference type="InterPro" id="IPR011677">
    <property type="entry name" value="TCTN1-3_dom"/>
</dbReference>
<dbReference type="PANTHER" id="PTHR14611">
    <property type="entry name" value="TECTONIC FAMILY MEMBER"/>
    <property type="match status" value="1"/>
</dbReference>
<protein>
    <recommendedName>
        <fullName evidence="11">Tectonic</fullName>
    </recommendedName>
</protein>
<dbReference type="InterPro" id="IPR057724">
    <property type="entry name" value="TCTN1-3_N"/>
</dbReference>
<evidence type="ECO:0000259" key="8">
    <source>
        <dbReference type="Pfam" id="PF25752"/>
    </source>
</evidence>
<feature type="signal peptide" evidence="6">
    <location>
        <begin position="1"/>
        <end position="19"/>
    </location>
</feature>
<feature type="compositionally biased region" description="Low complexity" evidence="5">
    <location>
        <begin position="30"/>
        <end position="59"/>
    </location>
</feature>
<evidence type="ECO:0000256" key="3">
    <source>
        <dbReference type="ARBA" id="ARBA00022794"/>
    </source>
</evidence>
<dbReference type="Pfam" id="PF25752">
    <property type="entry name" value="DUF1619_N"/>
    <property type="match status" value="1"/>
</dbReference>
<dbReference type="PANTHER" id="PTHR14611:SF2">
    <property type="entry name" value="TECTONIC"/>
    <property type="match status" value="1"/>
</dbReference>
<dbReference type="Pfam" id="PF07773">
    <property type="entry name" value="TCTN_DUF1619"/>
    <property type="match status" value="1"/>
</dbReference>
<evidence type="ECO:0000313" key="10">
    <source>
        <dbReference type="Proteomes" id="UP001652680"/>
    </source>
</evidence>
<evidence type="ECO:0000256" key="2">
    <source>
        <dbReference type="ARBA" id="ARBA00022729"/>
    </source>
</evidence>
<keyword evidence="3" id="KW-0970">Cilium biogenesis/degradation</keyword>